<dbReference type="Pfam" id="PF05730">
    <property type="entry name" value="CFEM"/>
    <property type="match status" value="1"/>
</dbReference>
<keyword evidence="12" id="KW-0449">Lipoprotein</keyword>
<dbReference type="PROSITE" id="PS52012">
    <property type="entry name" value="CFEM"/>
    <property type="match status" value="1"/>
</dbReference>
<evidence type="ECO:0000256" key="13">
    <source>
        <dbReference type="PROSITE-ProRule" id="PRU01356"/>
    </source>
</evidence>
<keyword evidence="13" id="KW-0349">Heme</keyword>
<keyword evidence="8 16" id="KW-0732">Signal</keyword>
<evidence type="ECO:0000256" key="2">
    <source>
        <dbReference type="ARBA" id="ARBA00004589"/>
    </source>
</evidence>
<feature type="compositionally biased region" description="Pro residues" evidence="14">
    <location>
        <begin position="223"/>
        <end position="233"/>
    </location>
</feature>
<evidence type="ECO:0000256" key="4">
    <source>
        <dbReference type="ARBA" id="ARBA00010031"/>
    </source>
</evidence>
<feature type="disulfide bond" evidence="13">
    <location>
        <begin position="25"/>
        <end position="65"/>
    </location>
</feature>
<keyword evidence="9 15" id="KW-1133">Transmembrane helix</keyword>
<feature type="signal peptide" evidence="16">
    <location>
        <begin position="1"/>
        <end position="19"/>
    </location>
</feature>
<dbReference type="Proteomes" id="UP000050424">
    <property type="component" value="Unassembled WGS sequence"/>
</dbReference>
<keyword evidence="6" id="KW-0336">GPI-anchor</keyword>
<evidence type="ECO:0000256" key="5">
    <source>
        <dbReference type="ARBA" id="ARBA00022525"/>
    </source>
</evidence>
<feature type="disulfide bond" evidence="13">
    <location>
        <begin position="29"/>
        <end position="60"/>
    </location>
</feature>
<dbReference type="GO" id="GO:0005576">
    <property type="term" value="C:extracellular region"/>
    <property type="evidence" value="ECO:0007669"/>
    <property type="project" value="UniProtKB-SubCell"/>
</dbReference>
<feature type="binding site" description="axial binding residue" evidence="13">
    <location>
        <position position="43"/>
    </location>
    <ligand>
        <name>heme</name>
        <dbReference type="ChEBI" id="CHEBI:30413"/>
    </ligand>
    <ligandPart>
        <name>Fe</name>
        <dbReference type="ChEBI" id="CHEBI:18248"/>
    </ligandPart>
</feature>
<keyword evidence="10 15" id="KW-0472">Membrane</keyword>
<keyword evidence="13" id="KW-0479">Metal-binding</keyword>
<evidence type="ECO:0000256" key="14">
    <source>
        <dbReference type="SAM" id="MobiDB-lite"/>
    </source>
</evidence>
<keyword evidence="11 13" id="KW-1015">Disulfide bond</keyword>
<protein>
    <recommendedName>
        <fullName evidence="17">CFEM domain-containing protein</fullName>
    </recommendedName>
</protein>
<evidence type="ECO:0000256" key="10">
    <source>
        <dbReference type="ARBA" id="ARBA00023136"/>
    </source>
</evidence>
<dbReference type="PANTHER" id="PTHR15549">
    <property type="entry name" value="PAIRED IMMUNOGLOBULIN-LIKE TYPE 2 RECEPTOR"/>
    <property type="match status" value="1"/>
</dbReference>
<evidence type="ECO:0000256" key="6">
    <source>
        <dbReference type="ARBA" id="ARBA00022622"/>
    </source>
</evidence>
<feature type="region of interest" description="Disordered" evidence="14">
    <location>
        <begin position="105"/>
        <end position="160"/>
    </location>
</feature>
<evidence type="ECO:0000313" key="18">
    <source>
        <dbReference type="EMBL" id="KPM35823.1"/>
    </source>
</evidence>
<feature type="compositionally biased region" description="Low complexity" evidence="14">
    <location>
        <begin position="127"/>
        <end position="152"/>
    </location>
</feature>
<keyword evidence="5" id="KW-0964">Secreted</keyword>
<evidence type="ECO:0000256" key="12">
    <source>
        <dbReference type="ARBA" id="ARBA00023288"/>
    </source>
</evidence>
<keyword evidence="7 15" id="KW-0812">Transmembrane</keyword>
<dbReference type="InterPro" id="IPR008427">
    <property type="entry name" value="Extracellular_membr_CFEM_dom"/>
</dbReference>
<dbReference type="PANTHER" id="PTHR15549:SF30">
    <property type="entry name" value="MID2 DOMAIN-CONTAINING PROTEIN"/>
    <property type="match status" value="1"/>
</dbReference>
<keyword evidence="6" id="KW-0325">Glycoprotein</keyword>
<feature type="domain" description="CFEM" evidence="17">
    <location>
        <begin position="1"/>
        <end position="108"/>
    </location>
</feature>
<feature type="region of interest" description="Disordered" evidence="14">
    <location>
        <begin position="193"/>
        <end position="323"/>
    </location>
</feature>
<evidence type="ECO:0000256" key="15">
    <source>
        <dbReference type="SAM" id="Phobius"/>
    </source>
</evidence>
<accession>A0A0P7B5A5</accession>
<evidence type="ECO:0000256" key="11">
    <source>
        <dbReference type="ARBA" id="ARBA00023157"/>
    </source>
</evidence>
<dbReference type="GO" id="GO:0046872">
    <property type="term" value="F:metal ion binding"/>
    <property type="evidence" value="ECO:0007669"/>
    <property type="project" value="UniProtKB-UniRule"/>
</dbReference>
<feature type="compositionally biased region" description="Polar residues" evidence="14">
    <location>
        <begin position="113"/>
        <end position="126"/>
    </location>
</feature>
<dbReference type="OrthoDB" id="3065412at2759"/>
<dbReference type="GO" id="GO:0071944">
    <property type="term" value="C:cell periphery"/>
    <property type="evidence" value="ECO:0007669"/>
    <property type="project" value="UniProtKB-ARBA"/>
</dbReference>
<sequence length="323" mass="33795">MKFYRSVAIALATARFAQSQSLPSCADSCVGSSSSDTTCNSFDLSCLCTNKSALSAGVCCLYDHCSDADRKQAEEYSRSICTAAGYSIPSGVACATISKSSSDAQSSATAGSDPSNTQTDSATADGTSADSLPTQSSSSDTSGDSSGGSSTTTHKKSSHTLKTGLGIGLGVGVPLIAALAGYLAFLRKKKRNANAANQQPPVSSYQVPPPQGTYPPVSGYPQGFPPQGYPPQTYPHNYPVQGPPQGQFQQGPFDAQKYEQNGLGGATNHEMLGNVPDPRQELHSNSRPHNELHSDARPPNELHSNARLPNELHSDTRPPNELP</sequence>
<dbReference type="EMBL" id="LKCW01000231">
    <property type="protein sequence ID" value="KPM35823.1"/>
    <property type="molecule type" value="Genomic_DNA"/>
</dbReference>
<feature type="transmembrane region" description="Helical" evidence="15">
    <location>
        <begin position="165"/>
        <end position="185"/>
    </location>
</feature>
<evidence type="ECO:0000259" key="17">
    <source>
        <dbReference type="PROSITE" id="PS52012"/>
    </source>
</evidence>
<organism evidence="18 19">
    <name type="scientific">Neonectria ditissima</name>
    <dbReference type="NCBI Taxonomy" id="78410"/>
    <lineage>
        <taxon>Eukaryota</taxon>
        <taxon>Fungi</taxon>
        <taxon>Dikarya</taxon>
        <taxon>Ascomycota</taxon>
        <taxon>Pezizomycotina</taxon>
        <taxon>Sordariomycetes</taxon>
        <taxon>Hypocreomycetidae</taxon>
        <taxon>Hypocreales</taxon>
        <taxon>Nectriaceae</taxon>
        <taxon>Neonectria</taxon>
    </lineage>
</organism>
<evidence type="ECO:0000256" key="3">
    <source>
        <dbReference type="ARBA" id="ARBA00004613"/>
    </source>
</evidence>
<reference evidence="18 19" key="1">
    <citation type="submission" date="2015-09" db="EMBL/GenBank/DDBJ databases">
        <title>Draft genome of a European isolate of the apple canker pathogen Neonectria ditissima.</title>
        <authorList>
            <person name="Gomez-Cortecero A."/>
            <person name="Harrison R.J."/>
            <person name="Armitage A.D."/>
        </authorList>
    </citation>
    <scope>NUCLEOTIDE SEQUENCE [LARGE SCALE GENOMIC DNA]</scope>
    <source>
        <strain evidence="18 19">R09/05</strain>
    </source>
</reference>
<evidence type="ECO:0000256" key="9">
    <source>
        <dbReference type="ARBA" id="ARBA00022989"/>
    </source>
</evidence>
<feature type="compositionally biased region" description="Basic and acidic residues" evidence="14">
    <location>
        <begin position="278"/>
        <end position="300"/>
    </location>
</feature>
<evidence type="ECO:0000256" key="16">
    <source>
        <dbReference type="SAM" id="SignalP"/>
    </source>
</evidence>
<comment type="similarity">
    <text evidence="4">Belongs to the RBT5 family.</text>
</comment>
<gene>
    <name evidence="18" type="ORF">AK830_g10759</name>
</gene>
<feature type="chain" id="PRO_5006135403" description="CFEM domain-containing protein" evidence="16">
    <location>
        <begin position="20"/>
        <end position="323"/>
    </location>
</feature>
<evidence type="ECO:0000256" key="1">
    <source>
        <dbReference type="ARBA" id="ARBA00004167"/>
    </source>
</evidence>
<evidence type="ECO:0000256" key="7">
    <source>
        <dbReference type="ARBA" id="ARBA00022692"/>
    </source>
</evidence>
<comment type="subcellular location">
    <subcellularLocation>
        <location evidence="2">Membrane</location>
        <topology evidence="2">Lipid-anchor</topology>
        <topology evidence="2">GPI-anchor</topology>
    </subcellularLocation>
    <subcellularLocation>
        <location evidence="1">Membrane</location>
        <topology evidence="1">Single-pass membrane protein</topology>
    </subcellularLocation>
    <subcellularLocation>
        <location evidence="3">Secreted</location>
    </subcellularLocation>
</comment>
<feature type="compositionally biased region" description="Basic and acidic residues" evidence="14">
    <location>
        <begin position="310"/>
        <end position="323"/>
    </location>
</feature>
<evidence type="ECO:0000313" key="19">
    <source>
        <dbReference type="Proteomes" id="UP000050424"/>
    </source>
</evidence>
<proteinExistence type="inferred from homology"/>
<dbReference type="STRING" id="78410.A0A0P7B5A5"/>
<evidence type="ECO:0000256" key="8">
    <source>
        <dbReference type="ARBA" id="ARBA00022729"/>
    </source>
</evidence>
<keyword evidence="19" id="KW-1185">Reference proteome</keyword>
<dbReference type="AlphaFoldDB" id="A0A0P7B5A5"/>
<name>A0A0P7B5A5_9HYPO</name>
<feature type="disulfide bond" evidence="13">
    <location>
        <begin position="39"/>
        <end position="46"/>
    </location>
</feature>
<keyword evidence="13" id="KW-0408">Iron</keyword>
<comment type="caution">
    <text evidence="18">The sequence shown here is derived from an EMBL/GenBank/DDBJ whole genome shotgun (WGS) entry which is preliminary data.</text>
</comment>
<feature type="disulfide bond" evidence="13">
    <location>
        <begin position="48"/>
        <end position="81"/>
    </location>
</feature>
<dbReference type="GO" id="GO:0098552">
    <property type="term" value="C:side of membrane"/>
    <property type="evidence" value="ECO:0007669"/>
    <property type="project" value="UniProtKB-KW"/>
</dbReference>
<feature type="compositionally biased region" description="Low complexity" evidence="14">
    <location>
        <begin position="243"/>
        <end position="253"/>
    </location>
</feature>
<dbReference type="InterPro" id="IPR051694">
    <property type="entry name" value="Immunoregulatory_rcpt-like"/>
</dbReference>